<dbReference type="InterPro" id="IPR005039">
    <property type="entry name" value="Ant_C"/>
</dbReference>
<comment type="caution">
    <text evidence="3">The sequence shown here is derived from an EMBL/GenBank/DDBJ whole genome shotgun (WGS) entry which is preliminary data.</text>
</comment>
<gene>
    <name evidence="3" type="ORF">ACFSVM_20235</name>
</gene>
<dbReference type="Pfam" id="PF09669">
    <property type="entry name" value="Phage_pRha"/>
    <property type="match status" value="1"/>
</dbReference>
<dbReference type="RefSeq" id="WP_379264153.1">
    <property type="nucleotide sequence ID" value="NZ_JBHUMJ010000008.1"/>
</dbReference>
<feature type="compositionally biased region" description="Basic and acidic residues" evidence="1">
    <location>
        <begin position="259"/>
        <end position="272"/>
    </location>
</feature>
<dbReference type="EMBL" id="JBHUMJ010000008">
    <property type="protein sequence ID" value="MFD2702772.1"/>
    <property type="molecule type" value="Genomic_DNA"/>
</dbReference>
<evidence type="ECO:0000259" key="2">
    <source>
        <dbReference type="Pfam" id="PF03374"/>
    </source>
</evidence>
<proteinExistence type="predicted"/>
<protein>
    <submittedName>
        <fullName evidence="3">Phage antirepressor KilAC domain-containing protein</fullName>
    </submittedName>
</protein>
<sequence length="299" mass="34987">MSQLVFIENGRVVTDSLTVAKEFGKTHAHVLRDIEVQLRKLDEADEREWGVSNFGEAYYQNEQNKSFYRKYLLSEDGFALLVMSYTTPDAIRFKLRFLEEFREMGAQLRSSTAVVVPSYMIQDEVQRAERWIEERRELLAKEGECQLLMQKIEEQSEKLSYLDQILSSESTICITQIAADYGLSARELNEILKEESIQRKVNKQWILKVDYMNRGYTKSESFNVIQRNGKEKSVVHTRWTQKGRLLIHETLERRGIRANVDREGQRPGEVTRKTSRRKRVTEPRTRTLSAPILTLVQKS</sequence>
<dbReference type="InterPro" id="IPR014054">
    <property type="entry name" value="Phage_regulatory_Rha"/>
</dbReference>
<name>A0ABW5SV44_9BACL</name>
<evidence type="ECO:0000313" key="4">
    <source>
        <dbReference type="Proteomes" id="UP001597540"/>
    </source>
</evidence>
<dbReference type="Proteomes" id="UP001597540">
    <property type="component" value="Unassembled WGS sequence"/>
</dbReference>
<organism evidence="3 4">
    <name type="scientific">Paenibacillus shunpengii</name>
    <dbReference type="NCBI Taxonomy" id="2054424"/>
    <lineage>
        <taxon>Bacteria</taxon>
        <taxon>Bacillati</taxon>
        <taxon>Bacillota</taxon>
        <taxon>Bacilli</taxon>
        <taxon>Bacillales</taxon>
        <taxon>Paenibacillaceae</taxon>
        <taxon>Paenibacillus</taxon>
    </lineage>
</organism>
<accession>A0ABW5SV44</accession>
<dbReference type="Pfam" id="PF03374">
    <property type="entry name" value="ANT"/>
    <property type="match status" value="1"/>
</dbReference>
<dbReference type="NCBIfam" id="TIGR02681">
    <property type="entry name" value="phage_pRha"/>
    <property type="match status" value="1"/>
</dbReference>
<evidence type="ECO:0000256" key="1">
    <source>
        <dbReference type="SAM" id="MobiDB-lite"/>
    </source>
</evidence>
<feature type="region of interest" description="Disordered" evidence="1">
    <location>
        <begin position="259"/>
        <end position="289"/>
    </location>
</feature>
<keyword evidence="4" id="KW-1185">Reference proteome</keyword>
<evidence type="ECO:0000313" key="3">
    <source>
        <dbReference type="EMBL" id="MFD2702772.1"/>
    </source>
</evidence>
<reference evidence="4" key="1">
    <citation type="journal article" date="2019" name="Int. J. Syst. Evol. Microbiol.">
        <title>The Global Catalogue of Microorganisms (GCM) 10K type strain sequencing project: providing services to taxonomists for standard genome sequencing and annotation.</title>
        <authorList>
            <consortium name="The Broad Institute Genomics Platform"/>
            <consortium name="The Broad Institute Genome Sequencing Center for Infectious Disease"/>
            <person name="Wu L."/>
            <person name="Ma J."/>
        </authorList>
    </citation>
    <scope>NUCLEOTIDE SEQUENCE [LARGE SCALE GENOMIC DNA]</scope>
    <source>
        <strain evidence="4">KCTC 33849</strain>
    </source>
</reference>
<feature type="domain" description="Antirepressor protein C-terminal" evidence="2">
    <location>
        <begin position="150"/>
        <end position="252"/>
    </location>
</feature>